<dbReference type="AlphaFoldDB" id="A0AA96WWP1"/>
<evidence type="ECO:0000256" key="1">
    <source>
        <dbReference type="ARBA" id="ARBA00004651"/>
    </source>
</evidence>
<organism evidence="9">
    <name type="scientific">Leptolyngbya boryana CZ1</name>
    <dbReference type="NCBI Taxonomy" id="3060204"/>
    <lineage>
        <taxon>Bacteria</taxon>
        <taxon>Bacillati</taxon>
        <taxon>Cyanobacteriota</taxon>
        <taxon>Cyanophyceae</taxon>
        <taxon>Leptolyngbyales</taxon>
        <taxon>Leptolyngbyaceae</taxon>
        <taxon>Leptolyngbya group</taxon>
        <taxon>Leptolyngbya</taxon>
    </lineage>
</organism>
<dbReference type="GO" id="GO:0005886">
    <property type="term" value="C:plasma membrane"/>
    <property type="evidence" value="ECO:0007669"/>
    <property type="project" value="UniProtKB-SubCell"/>
</dbReference>
<feature type="transmembrane region" description="Helical" evidence="8">
    <location>
        <begin position="205"/>
        <end position="227"/>
    </location>
</feature>
<dbReference type="EC" id="3.4.22.-" evidence="9"/>
<dbReference type="RefSeq" id="WP_316427706.1">
    <property type="nucleotide sequence ID" value="NZ_CP130144.1"/>
</dbReference>
<dbReference type="GO" id="GO:0008233">
    <property type="term" value="F:peptidase activity"/>
    <property type="evidence" value="ECO:0007669"/>
    <property type="project" value="UniProtKB-KW"/>
</dbReference>
<feature type="transmembrane region" description="Helical" evidence="8">
    <location>
        <begin position="61"/>
        <end position="81"/>
    </location>
</feature>
<dbReference type="NCBIfam" id="TIGR03763">
    <property type="entry name" value="cyanoexo_CrtA"/>
    <property type="match status" value="1"/>
</dbReference>
<keyword evidence="2" id="KW-1003">Cell membrane</keyword>
<proteinExistence type="predicted"/>
<keyword evidence="6 8" id="KW-1133">Transmembrane helix</keyword>
<feature type="transmembrane region" description="Helical" evidence="8">
    <location>
        <begin position="87"/>
        <end position="108"/>
    </location>
</feature>
<keyword evidence="4 8" id="KW-0812">Transmembrane</keyword>
<evidence type="ECO:0000313" key="9">
    <source>
        <dbReference type="EMBL" id="WNZ46648.1"/>
    </source>
</evidence>
<dbReference type="NCBIfam" id="TIGR04178">
    <property type="entry name" value="exo_archaeo"/>
    <property type="match status" value="1"/>
</dbReference>
<comment type="subcellular location">
    <subcellularLocation>
        <location evidence="1">Cell membrane</location>
        <topology evidence="1">Multi-pass membrane protein</topology>
    </subcellularLocation>
</comment>
<gene>
    <name evidence="9" type="primary">crtA</name>
    <name evidence="9" type="ORF">Q2T42_02200</name>
</gene>
<feature type="transmembrane region" description="Helical" evidence="8">
    <location>
        <begin position="31"/>
        <end position="49"/>
    </location>
</feature>
<evidence type="ECO:0000256" key="8">
    <source>
        <dbReference type="SAM" id="Phobius"/>
    </source>
</evidence>
<evidence type="ECO:0000256" key="7">
    <source>
        <dbReference type="ARBA" id="ARBA00023136"/>
    </source>
</evidence>
<keyword evidence="3" id="KW-0645">Protease</keyword>
<feature type="transmembrane region" description="Helical" evidence="8">
    <location>
        <begin position="115"/>
        <end position="132"/>
    </location>
</feature>
<reference evidence="9" key="1">
    <citation type="journal article" date="2023" name="Plants (Basel)">
        <title>Genomic Analysis of Leptolyngbya boryana CZ1 Reveals Efficient Carbon Fixation Modules.</title>
        <authorList>
            <person name="Bai X."/>
            <person name="Wang H."/>
            <person name="Cheng W."/>
            <person name="Wang J."/>
            <person name="Ma M."/>
            <person name="Hu H."/>
            <person name="Song Z."/>
            <person name="Ma H."/>
            <person name="Fan Y."/>
            <person name="Du C."/>
            <person name="Xu J."/>
        </authorList>
    </citation>
    <scope>NUCLEOTIDE SEQUENCE</scope>
    <source>
        <strain evidence="9">CZ1</strain>
    </source>
</reference>
<evidence type="ECO:0000256" key="6">
    <source>
        <dbReference type="ARBA" id="ARBA00022989"/>
    </source>
</evidence>
<dbReference type="GO" id="GO:0006508">
    <property type="term" value="P:proteolysis"/>
    <property type="evidence" value="ECO:0007669"/>
    <property type="project" value="UniProtKB-KW"/>
</dbReference>
<dbReference type="InterPro" id="IPR022505">
    <property type="entry name" value="Exosortase_cyanobac"/>
</dbReference>
<protein>
    <submittedName>
        <fullName evidence="9">Cyanoexosortase A</fullName>
        <ecNumber evidence="9">3.4.22.-</ecNumber>
    </submittedName>
</protein>
<dbReference type="Pfam" id="PF09721">
    <property type="entry name" value="Exosortase_EpsH"/>
    <property type="match status" value="1"/>
</dbReference>
<sequence length="276" mass="30582">MFFNTPYLLLALSTALTAIHLKLIWRSGHHGQFLEAALICWAATWFLVWRNHQNLKFESNPVPSALGSCCIAWVLLRSLGISEYDSFLRFAPIVSGIGVALLASGFALKQYWRALLVLAWMAIPTTTLLTQFDISPLTADVSGSLLWYSGFRVIQDGVLLHMPTGSVEVYPGCSGIQLIWQHLLLGCLFVILFPIGLIRSLIVPLAGMLIAFLTNAIRVALMAILVAQNQREAFDYWHLGTGSLIFSMISVALFGFLCYFLLEQADRAAETDEVQA</sequence>
<reference evidence="9" key="2">
    <citation type="submission" date="2023-07" db="EMBL/GenBank/DDBJ databases">
        <authorList>
            <person name="Bai X.-H."/>
            <person name="Wang H.-H."/>
            <person name="Wang J."/>
            <person name="Ma M.-Y."/>
            <person name="Hu H.-H."/>
            <person name="Song Z.-L."/>
            <person name="Ma H.-G."/>
            <person name="Fan Y."/>
            <person name="Du C.-Y."/>
            <person name="Xu J.-C."/>
        </authorList>
    </citation>
    <scope>NUCLEOTIDE SEQUENCE</scope>
    <source>
        <strain evidence="9">CZ1</strain>
    </source>
</reference>
<feature type="transmembrane region" description="Helical" evidence="8">
    <location>
        <begin position="179"/>
        <end position="198"/>
    </location>
</feature>
<name>A0AA96WWP1_LEPBY</name>
<dbReference type="InterPro" id="IPR026392">
    <property type="entry name" value="Exo/Archaeosortase_dom"/>
</dbReference>
<evidence type="ECO:0000256" key="4">
    <source>
        <dbReference type="ARBA" id="ARBA00022692"/>
    </source>
</evidence>
<feature type="transmembrane region" description="Helical" evidence="8">
    <location>
        <begin position="239"/>
        <end position="262"/>
    </location>
</feature>
<accession>A0AA96WWP1</accession>
<evidence type="ECO:0000256" key="3">
    <source>
        <dbReference type="ARBA" id="ARBA00022670"/>
    </source>
</evidence>
<evidence type="ECO:0000256" key="2">
    <source>
        <dbReference type="ARBA" id="ARBA00022475"/>
    </source>
</evidence>
<feature type="transmembrane region" description="Helical" evidence="8">
    <location>
        <begin position="7"/>
        <end position="25"/>
    </location>
</feature>
<dbReference type="InterPro" id="IPR019127">
    <property type="entry name" value="Exosortase"/>
</dbReference>
<evidence type="ECO:0000256" key="5">
    <source>
        <dbReference type="ARBA" id="ARBA00022801"/>
    </source>
</evidence>
<keyword evidence="7 8" id="KW-0472">Membrane</keyword>
<keyword evidence="5 9" id="KW-0378">Hydrolase</keyword>
<dbReference type="EMBL" id="CP130144">
    <property type="protein sequence ID" value="WNZ46648.1"/>
    <property type="molecule type" value="Genomic_DNA"/>
</dbReference>